<feature type="transmembrane region" description="Helical" evidence="1">
    <location>
        <begin position="184"/>
        <end position="204"/>
    </location>
</feature>
<dbReference type="OrthoDB" id="5753718at2"/>
<dbReference type="RefSeq" id="WP_078692693.1">
    <property type="nucleotide sequence ID" value="NZ_FUWX01000004.1"/>
</dbReference>
<keyword evidence="1" id="KW-1133">Transmembrane helix</keyword>
<name>A0A1T4JWX7_9FUSO</name>
<feature type="transmembrane region" description="Helical" evidence="1">
    <location>
        <begin position="109"/>
        <end position="125"/>
    </location>
</feature>
<keyword evidence="1" id="KW-0472">Membrane</keyword>
<feature type="transmembrane region" description="Helical" evidence="1">
    <location>
        <begin position="132"/>
        <end position="152"/>
    </location>
</feature>
<evidence type="ECO:0000313" key="3">
    <source>
        <dbReference type="Proteomes" id="UP000191153"/>
    </source>
</evidence>
<sequence>MRKIWILLLLIGISLISFSREEYIKGKVLQLIESKSEKDNNEISEIKIFKIELLDKKEYGEKVYVEFPIYRENSYNIEVKPGMNVVLYKDNQEDGTSNFYIADVDKRNSIYLLSGLFVGLTLILARKKGLKALISLGIVIGVIYEIFIPGIVAGYSPIILASLTGLFASLVTIYLMTGFTEKGINAILGSVVGVLFAGLLSYIFTYKMGLTGFVSVESLNFANLLQGIKIKEIISAGVILGSMGAVMDISMSISSALDEIKLVKPEISKKEIFFSGMRIGGDVIGTMVNTLILAYIGSSLLSAIFIFLQRSQYPLIRLLNFESVVVEILRALCGSIGILVAVPVTAYFSSIINIKNEK</sequence>
<dbReference type="PANTHER" id="PTHR41771">
    <property type="entry name" value="MEMBRANE PROTEIN-RELATED"/>
    <property type="match status" value="1"/>
</dbReference>
<dbReference type="STRING" id="180163.SAMN02745174_00145"/>
<dbReference type="InterPro" id="IPR012507">
    <property type="entry name" value="YibE_F"/>
</dbReference>
<reference evidence="2 3" key="1">
    <citation type="submission" date="2017-02" db="EMBL/GenBank/DDBJ databases">
        <authorList>
            <person name="Peterson S.W."/>
        </authorList>
    </citation>
    <scope>NUCLEOTIDE SEQUENCE [LARGE SCALE GENOMIC DNA]</scope>
    <source>
        <strain evidence="2 3">ATCC 700028</strain>
    </source>
</reference>
<dbReference type="PANTHER" id="PTHR41771:SF1">
    <property type="entry name" value="MEMBRANE PROTEIN"/>
    <property type="match status" value="1"/>
</dbReference>
<evidence type="ECO:0000313" key="2">
    <source>
        <dbReference type="EMBL" id="SJZ34649.1"/>
    </source>
</evidence>
<feature type="transmembrane region" description="Helical" evidence="1">
    <location>
        <begin position="158"/>
        <end position="177"/>
    </location>
</feature>
<dbReference type="AlphaFoldDB" id="A0A1T4JWX7"/>
<evidence type="ECO:0000256" key="1">
    <source>
        <dbReference type="SAM" id="Phobius"/>
    </source>
</evidence>
<dbReference type="Proteomes" id="UP000191153">
    <property type="component" value="Unassembled WGS sequence"/>
</dbReference>
<proteinExistence type="predicted"/>
<feature type="transmembrane region" description="Helical" evidence="1">
    <location>
        <begin position="279"/>
        <end position="308"/>
    </location>
</feature>
<protein>
    <submittedName>
        <fullName evidence="2">Uncharacterized membrane protein</fullName>
    </submittedName>
</protein>
<organism evidence="2 3">
    <name type="scientific">Cetobacterium ceti</name>
    <dbReference type="NCBI Taxonomy" id="180163"/>
    <lineage>
        <taxon>Bacteria</taxon>
        <taxon>Fusobacteriati</taxon>
        <taxon>Fusobacteriota</taxon>
        <taxon>Fusobacteriia</taxon>
        <taxon>Fusobacteriales</taxon>
        <taxon>Fusobacteriaceae</taxon>
        <taxon>Cetobacterium</taxon>
    </lineage>
</organism>
<keyword evidence="1" id="KW-0812">Transmembrane</keyword>
<feature type="transmembrane region" description="Helical" evidence="1">
    <location>
        <begin position="328"/>
        <end position="348"/>
    </location>
</feature>
<dbReference type="EMBL" id="FUWX01000004">
    <property type="protein sequence ID" value="SJZ34649.1"/>
    <property type="molecule type" value="Genomic_DNA"/>
</dbReference>
<gene>
    <name evidence="2" type="ORF">SAMN02745174_00145</name>
</gene>
<dbReference type="Pfam" id="PF07907">
    <property type="entry name" value="YibE_F"/>
    <property type="match status" value="1"/>
</dbReference>
<keyword evidence="3" id="KW-1185">Reference proteome</keyword>
<accession>A0A1T4JWX7</accession>